<dbReference type="InterPro" id="IPR012932">
    <property type="entry name" value="VKOR"/>
</dbReference>
<keyword evidence="8" id="KW-1015">Disulfide bond</keyword>
<keyword evidence="6" id="KW-0560">Oxidoreductase</keyword>
<keyword evidence="5 10" id="KW-1133">Transmembrane helix</keyword>
<organism evidence="12 13">
    <name type="scientific">Candidatus Wildermuthbacteria bacterium RIFCSPHIGHO2_02_FULL_48_16</name>
    <dbReference type="NCBI Taxonomy" id="1802453"/>
    <lineage>
        <taxon>Bacteria</taxon>
        <taxon>Candidatus Wildermuthiibacteriota</taxon>
    </lineage>
</organism>
<keyword evidence="9" id="KW-0676">Redox-active center</keyword>
<name>A0A1G2R7P1_9BACT</name>
<dbReference type="AlphaFoldDB" id="A0A1G2R7P1"/>
<evidence type="ECO:0000313" key="12">
    <source>
        <dbReference type="EMBL" id="OHA68866.1"/>
    </source>
</evidence>
<protein>
    <recommendedName>
        <fullName evidence="11">Vitamin K epoxide reductase domain-containing protein</fullName>
    </recommendedName>
</protein>
<evidence type="ECO:0000256" key="2">
    <source>
        <dbReference type="ARBA" id="ARBA00006214"/>
    </source>
</evidence>
<dbReference type="Proteomes" id="UP000178529">
    <property type="component" value="Unassembled WGS sequence"/>
</dbReference>
<evidence type="ECO:0000256" key="7">
    <source>
        <dbReference type="ARBA" id="ARBA00023136"/>
    </source>
</evidence>
<dbReference type="PANTHER" id="PTHR34573:SF1">
    <property type="entry name" value="VITAMIN K EPOXIDE REDUCTASE DOMAIN-CONTAINING PROTEIN"/>
    <property type="match status" value="1"/>
</dbReference>
<evidence type="ECO:0000256" key="4">
    <source>
        <dbReference type="ARBA" id="ARBA00022719"/>
    </source>
</evidence>
<evidence type="ECO:0000256" key="9">
    <source>
        <dbReference type="ARBA" id="ARBA00023284"/>
    </source>
</evidence>
<evidence type="ECO:0000256" key="3">
    <source>
        <dbReference type="ARBA" id="ARBA00022692"/>
    </source>
</evidence>
<keyword evidence="3 10" id="KW-0812">Transmembrane</keyword>
<evidence type="ECO:0000313" key="13">
    <source>
        <dbReference type="Proteomes" id="UP000178529"/>
    </source>
</evidence>
<accession>A0A1G2R7P1</accession>
<evidence type="ECO:0000256" key="8">
    <source>
        <dbReference type="ARBA" id="ARBA00023157"/>
    </source>
</evidence>
<comment type="caution">
    <text evidence="12">The sequence shown here is derived from an EMBL/GenBank/DDBJ whole genome shotgun (WGS) entry which is preliminary data.</text>
</comment>
<sequence>MSGASKREMSMVVILSLIGFLISGYLLKVKLLHEKLVCFLGDKDCDAVVKSKYGSFFKIPNEALGMLYYAAMIVGTVFAISVFFLQAAAVLALVASLVLVVVQAFVLKKWCEWCLATAFINLLLFLIVI</sequence>
<dbReference type="InterPro" id="IPR038354">
    <property type="entry name" value="VKOR_sf"/>
</dbReference>
<comment type="subcellular location">
    <subcellularLocation>
        <location evidence="1">Membrane</location>
        <topology evidence="1">Multi-pass membrane protein</topology>
    </subcellularLocation>
</comment>
<dbReference type="GO" id="GO:0048038">
    <property type="term" value="F:quinone binding"/>
    <property type="evidence" value="ECO:0007669"/>
    <property type="project" value="UniProtKB-KW"/>
</dbReference>
<gene>
    <name evidence="12" type="ORF">A3J68_01900</name>
</gene>
<proteinExistence type="inferred from homology"/>
<keyword evidence="7 10" id="KW-0472">Membrane</keyword>
<dbReference type="GO" id="GO:0016020">
    <property type="term" value="C:membrane"/>
    <property type="evidence" value="ECO:0007669"/>
    <property type="project" value="UniProtKB-SubCell"/>
</dbReference>
<dbReference type="Pfam" id="PF07884">
    <property type="entry name" value="VKOR"/>
    <property type="match status" value="1"/>
</dbReference>
<dbReference type="PANTHER" id="PTHR34573">
    <property type="entry name" value="VKC DOMAIN-CONTAINING PROTEIN"/>
    <property type="match status" value="1"/>
</dbReference>
<feature type="domain" description="Vitamin K epoxide reductase" evidence="11">
    <location>
        <begin position="5"/>
        <end position="129"/>
    </location>
</feature>
<feature type="transmembrane region" description="Helical" evidence="10">
    <location>
        <begin position="110"/>
        <end position="128"/>
    </location>
</feature>
<comment type="similarity">
    <text evidence="2">Belongs to the VKOR family.</text>
</comment>
<evidence type="ECO:0000256" key="10">
    <source>
        <dbReference type="SAM" id="Phobius"/>
    </source>
</evidence>
<feature type="transmembrane region" description="Helical" evidence="10">
    <location>
        <begin position="66"/>
        <end position="98"/>
    </location>
</feature>
<dbReference type="SMART" id="SM00756">
    <property type="entry name" value="VKc"/>
    <property type="match status" value="1"/>
</dbReference>
<reference evidence="12 13" key="1">
    <citation type="journal article" date="2016" name="Nat. Commun.">
        <title>Thousands of microbial genomes shed light on interconnected biogeochemical processes in an aquifer system.</title>
        <authorList>
            <person name="Anantharaman K."/>
            <person name="Brown C.T."/>
            <person name="Hug L.A."/>
            <person name="Sharon I."/>
            <person name="Castelle C.J."/>
            <person name="Probst A.J."/>
            <person name="Thomas B.C."/>
            <person name="Singh A."/>
            <person name="Wilkins M.J."/>
            <person name="Karaoz U."/>
            <person name="Brodie E.L."/>
            <person name="Williams K.H."/>
            <person name="Hubbard S.S."/>
            <person name="Banfield J.F."/>
        </authorList>
    </citation>
    <scope>NUCLEOTIDE SEQUENCE [LARGE SCALE GENOMIC DNA]</scope>
</reference>
<evidence type="ECO:0000256" key="1">
    <source>
        <dbReference type="ARBA" id="ARBA00004141"/>
    </source>
</evidence>
<dbReference type="GO" id="GO:0016491">
    <property type="term" value="F:oxidoreductase activity"/>
    <property type="evidence" value="ECO:0007669"/>
    <property type="project" value="UniProtKB-KW"/>
</dbReference>
<evidence type="ECO:0000256" key="6">
    <source>
        <dbReference type="ARBA" id="ARBA00023002"/>
    </source>
</evidence>
<evidence type="ECO:0000259" key="11">
    <source>
        <dbReference type="SMART" id="SM00756"/>
    </source>
</evidence>
<keyword evidence="4" id="KW-0874">Quinone</keyword>
<evidence type="ECO:0000256" key="5">
    <source>
        <dbReference type="ARBA" id="ARBA00022989"/>
    </source>
</evidence>
<feature type="transmembrane region" description="Helical" evidence="10">
    <location>
        <begin position="9"/>
        <end position="27"/>
    </location>
</feature>
<dbReference type="Gene3D" id="1.20.1440.130">
    <property type="entry name" value="VKOR domain"/>
    <property type="match status" value="1"/>
</dbReference>
<dbReference type="EMBL" id="MHTY01000013">
    <property type="protein sequence ID" value="OHA68866.1"/>
    <property type="molecule type" value="Genomic_DNA"/>
</dbReference>